<dbReference type="InterPro" id="IPR005936">
    <property type="entry name" value="FtsH"/>
</dbReference>
<feature type="transmembrane region" description="Helical" evidence="13">
    <location>
        <begin position="12"/>
        <end position="29"/>
    </location>
</feature>
<feature type="binding site" evidence="13">
    <location>
        <position position="422"/>
    </location>
    <ligand>
        <name>Zn(2+)</name>
        <dbReference type="ChEBI" id="CHEBI:29105"/>
        <note>catalytic</note>
    </ligand>
</feature>
<dbReference type="EC" id="3.4.24.-" evidence="13"/>
<keyword evidence="12 13" id="KW-0472">Membrane</keyword>
<dbReference type="Pfam" id="PF01434">
    <property type="entry name" value="Peptidase_M41"/>
    <property type="match status" value="1"/>
</dbReference>
<comment type="function">
    <text evidence="13">Acts as a processive, ATP-dependent zinc metallopeptidase for both cytoplasmic and membrane proteins. Plays a role in the quality control of integral membrane proteins.</text>
</comment>
<gene>
    <name evidence="16" type="primary">ftsH3</name>
    <name evidence="13" type="synonym">ftsH</name>
    <name evidence="16" type="ORF">NC998_22190</name>
</gene>
<keyword evidence="13" id="KW-0793">Thylakoid</keyword>
<evidence type="ECO:0000256" key="7">
    <source>
        <dbReference type="ARBA" id="ARBA00022801"/>
    </source>
</evidence>
<evidence type="ECO:0000256" key="11">
    <source>
        <dbReference type="ARBA" id="ARBA00023049"/>
    </source>
</evidence>
<comment type="subunit">
    <text evidence="13">Homohexamer.</text>
</comment>
<dbReference type="CDD" id="cd19501">
    <property type="entry name" value="RecA-like_FtsH"/>
    <property type="match status" value="1"/>
</dbReference>
<dbReference type="Pfam" id="PF00004">
    <property type="entry name" value="AAA"/>
    <property type="match status" value="1"/>
</dbReference>
<feature type="active site" evidence="13">
    <location>
        <position position="423"/>
    </location>
</feature>
<keyword evidence="4 13" id="KW-0812">Transmembrane</keyword>
<accession>A0ABV0JFG3</accession>
<sequence length="615" mass="67204">MTSVNKRWRNAGLYALLAIVVVALATALFDKQPQSRETWRYSQFIQEVEGNRVEKVSLSSDRSRALVTAQDGSKVLVNLPSDPELIDTLTKNNVDISVLPQTDDGFWLKALSSLFFPVLLLVGLFFLLRRAQNGPGSQAMNFGKSKARVQMEPQTQVTFGDVAGIDQAKLELNEVVDFLKNADRFTAVGAKIPKGVLLVGPPGTGKTLLARAVAGEAGVPFFSISGSEFVEMFVGVGASRVRDLFEQAKANAPCIVFIDEIDAVGRQRGAGLGGGNDEREQTLNQLLTEMDGFEGNTGIIVIAATNRPDVLDAALLRPGRFDRQVVVDRPDFAGRSEILRVHARGKTLAKDVDLDRIARRTPGFTGADLSNLLNEAAILAARRNLTEISMDEVNDAIDRVLAGPEKKDRVMSEKRKQLVAYHEAGHALVGALMPDYDPVQKISIIPRGRAGGLTWFTPSEDRMDSGLYSRSYLQNQMAVALGGRIAEEIIFGEEEVTTGAASDLQQVARVARQMVTRFGMSDRLGPVALGRQQGNMFLGRDIAAERDFSEETAATIDDEVRNLVEQAYRRSKAVLIENRHVLDLLADMLVEKETVDAEELQELLGNNDVKIAAIA</sequence>
<reference evidence="16 17" key="1">
    <citation type="submission" date="2022-04" db="EMBL/GenBank/DDBJ databases">
        <title>Positive selection, recombination, and allopatry shape intraspecific diversity of widespread and dominant cyanobacteria.</title>
        <authorList>
            <person name="Wei J."/>
            <person name="Shu W."/>
            <person name="Hu C."/>
        </authorList>
    </citation>
    <scope>NUCLEOTIDE SEQUENCE [LARGE SCALE GENOMIC DNA]</scope>
    <source>
        <strain evidence="16 17">GB2-A4</strain>
    </source>
</reference>
<comment type="similarity">
    <text evidence="2 13">In the C-terminal section; belongs to the peptidase M41 family.</text>
</comment>
<keyword evidence="5 13" id="KW-0479">Metal-binding</keyword>
<protein>
    <recommendedName>
        <fullName evidence="13">ATP-dependent zinc metalloprotease FtsH</fullName>
        <ecNumber evidence="13">3.4.24.-</ecNumber>
    </recommendedName>
</protein>
<dbReference type="SUPFAM" id="SSF140990">
    <property type="entry name" value="FtsH protease domain-like"/>
    <property type="match status" value="1"/>
</dbReference>
<dbReference type="InterPro" id="IPR000642">
    <property type="entry name" value="Peptidase_M41"/>
</dbReference>
<dbReference type="Gene3D" id="3.30.720.210">
    <property type="match status" value="1"/>
</dbReference>
<proteinExistence type="inferred from homology"/>
<dbReference type="InterPro" id="IPR027417">
    <property type="entry name" value="P-loop_NTPase"/>
</dbReference>
<comment type="caution">
    <text evidence="16">The sequence shown here is derived from an EMBL/GenBank/DDBJ whole genome shotgun (WGS) entry which is preliminary data.</text>
</comment>
<dbReference type="HAMAP" id="MF_01458">
    <property type="entry name" value="FtsH"/>
    <property type="match status" value="1"/>
</dbReference>
<name>A0ABV0JFG3_9CYAN</name>
<dbReference type="Pfam" id="PF06480">
    <property type="entry name" value="FtsH_ext"/>
    <property type="match status" value="1"/>
</dbReference>
<dbReference type="InterPro" id="IPR037219">
    <property type="entry name" value="Peptidase_M41-like"/>
</dbReference>
<evidence type="ECO:0000259" key="15">
    <source>
        <dbReference type="SMART" id="SM00382"/>
    </source>
</evidence>
<dbReference type="EMBL" id="JAMPKM010000017">
    <property type="protein sequence ID" value="MEP0819815.1"/>
    <property type="molecule type" value="Genomic_DNA"/>
</dbReference>
<evidence type="ECO:0000256" key="12">
    <source>
        <dbReference type="ARBA" id="ARBA00023136"/>
    </source>
</evidence>
<evidence type="ECO:0000256" key="13">
    <source>
        <dbReference type="HAMAP-Rule" id="MF_01458"/>
    </source>
</evidence>
<dbReference type="InterPro" id="IPR041569">
    <property type="entry name" value="AAA_lid_3"/>
</dbReference>
<evidence type="ECO:0000256" key="2">
    <source>
        <dbReference type="ARBA" id="ARBA00010044"/>
    </source>
</evidence>
<keyword evidence="17" id="KW-1185">Reference proteome</keyword>
<evidence type="ECO:0000313" key="16">
    <source>
        <dbReference type="EMBL" id="MEP0819815.1"/>
    </source>
</evidence>
<evidence type="ECO:0000256" key="5">
    <source>
        <dbReference type="ARBA" id="ARBA00022723"/>
    </source>
</evidence>
<dbReference type="Proteomes" id="UP001464891">
    <property type="component" value="Unassembled WGS sequence"/>
</dbReference>
<feature type="binding site" evidence="13">
    <location>
        <position position="503"/>
    </location>
    <ligand>
        <name>Zn(2+)</name>
        <dbReference type="ChEBI" id="CHEBI:29105"/>
        <note>catalytic</note>
    </ligand>
</feature>
<dbReference type="Pfam" id="PF17862">
    <property type="entry name" value="AAA_lid_3"/>
    <property type="match status" value="1"/>
</dbReference>
<dbReference type="GO" id="GO:0008237">
    <property type="term" value="F:metallopeptidase activity"/>
    <property type="evidence" value="ECO:0007669"/>
    <property type="project" value="UniProtKB-KW"/>
</dbReference>
<evidence type="ECO:0000256" key="4">
    <source>
        <dbReference type="ARBA" id="ARBA00022692"/>
    </source>
</evidence>
<feature type="domain" description="AAA+ ATPase" evidence="15">
    <location>
        <begin position="192"/>
        <end position="331"/>
    </location>
</feature>
<keyword evidence="11 13" id="KW-0482">Metalloprotease</keyword>
<comment type="subcellular location">
    <subcellularLocation>
        <location evidence="13">Cellular thylakoid membrane</location>
        <topology evidence="13">Multi-pass membrane protein</topology>
        <orientation evidence="13">Stromal side</orientation>
    </subcellularLocation>
    <subcellularLocation>
        <location evidence="1">Membrane</location>
    </subcellularLocation>
</comment>
<comment type="similarity">
    <text evidence="13">In the central section; belongs to the AAA ATPase family.</text>
</comment>
<evidence type="ECO:0000256" key="9">
    <source>
        <dbReference type="ARBA" id="ARBA00022840"/>
    </source>
</evidence>
<dbReference type="Gene3D" id="3.40.50.300">
    <property type="entry name" value="P-loop containing nucleotide triphosphate hydrolases"/>
    <property type="match status" value="1"/>
</dbReference>
<dbReference type="Gene3D" id="1.10.8.60">
    <property type="match status" value="1"/>
</dbReference>
<dbReference type="SMART" id="SM00382">
    <property type="entry name" value="AAA"/>
    <property type="match status" value="1"/>
</dbReference>
<dbReference type="PANTHER" id="PTHR23076:SF113">
    <property type="entry name" value="ATP-DEPENDENT ZINC METALLOPROTEASE FTSH 1, CHLOROPLASTIC-RELATED"/>
    <property type="match status" value="1"/>
</dbReference>
<evidence type="ECO:0000256" key="3">
    <source>
        <dbReference type="ARBA" id="ARBA00022670"/>
    </source>
</evidence>
<keyword evidence="9 13" id="KW-0067">ATP-binding</keyword>
<comment type="cofactor">
    <cofactor evidence="13">
        <name>Zn(2+)</name>
        <dbReference type="ChEBI" id="CHEBI:29105"/>
    </cofactor>
    <text evidence="13">Binds 1 zinc ion per subunit.</text>
</comment>
<dbReference type="NCBIfam" id="TIGR01241">
    <property type="entry name" value="FtsH_fam"/>
    <property type="match status" value="1"/>
</dbReference>
<keyword evidence="10 13" id="KW-1133">Transmembrane helix</keyword>
<dbReference type="InterPro" id="IPR003593">
    <property type="entry name" value="AAA+_ATPase"/>
</dbReference>
<keyword evidence="6 13" id="KW-0547">Nucleotide-binding</keyword>
<evidence type="ECO:0000256" key="10">
    <source>
        <dbReference type="ARBA" id="ARBA00022989"/>
    </source>
</evidence>
<organism evidence="16 17">
    <name type="scientific">Trichocoleus desertorum GB2-A4</name>
    <dbReference type="NCBI Taxonomy" id="2933944"/>
    <lineage>
        <taxon>Bacteria</taxon>
        <taxon>Bacillati</taxon>
        <taxon>Cyanobacteriota</taxon>
        <taxon>Cyanophyceae</taxon>
        <taxon>Leptolyngbyales</taxon>
        <taxon>Trichocoleusaceae</taxon>
        <taxon>Trichocoleus</taxon>
    </lineage>
</organism>
<dbReference type="Gene3D" id="1.20.58.760">
    <property type="entry name" value="Peptidase M41"/>
    <property type="match status" value="1"/>
</dbReference>
<feature type="binding site" evidence="13">
    <location>
        <begin position="200"/>
        <end position="207"/>
    </location>
    <ligand>
        <name>ATP</name>
        <dbReference type="ChEBI" id="CHEBI:30616"/>
    </ligand>
</feature>
<keyword evidence="8 13" id="KW-0862">Zinc</keyword>
<dbReference type="InterPro" id="IPR003960">
    <property type="entry name" value="ATPase_AAA_CS"/>
</dbReference>
<evidence type="ECO:0000256" key="1">
    <source>
        <dbReference type="ARBA" id="ARBA00004370"/>
    </source>
</evidence>
<feature type="transmembrane region" description="Helical" evidence="13">
    <location>
        <begin position="106"/>
        <end position="128"/>
    </location>
</feature>
<dbReference type="PROSITE" id="PS00674">
    <property type="entry name" value="AAA"/>
    <property type="match status" value="1"/>
</dbReference>
<keyword evidence="3 13" id="KW-0645">Protease</keyword>
<evidence type="ECO:0000256" key="8">
    <source>
        <dbReference type="ARBA" id="ARBA00022833"/>
    </source>
</evidence>
<dbReference type="SUPFAM" id="SSF52540">
    <property type="entry name" value="P-loop containing nucleoside triphosphate hydrolases"/>
    <property type="match status" value="1"/>
</dbReference>
<dbReference type="InterPro" id="IPR011546">
    <property type="entry name" value="Pept_M41_FtsH_extracell"/>
</dbReference>
<feature type="binding site" evidence="13">
    <location>
        <position position="426"/>
    </location>
    <ligand>
        <name>Zn(2+)</name>
        <dbReference type="ChEBI" id="CHEBI:29105"/>
        <note>catalytic</note>
    </ligand>
</feature>
<evidence type="ECO:0000313" key="17">
    <source>
        <dbReference type="Proteomes" id="UP001464891"/>
    </source>
</evidence>
<dbReference type="PANTHER" id="PTHR23076">
    <property type="entry name" value="METALLOPROTEASE M41 FTSH"/>
    <property type="match status" value="1"/>
</dbReference>
<keyword evidence="7 13" id="KW-0378">Hydrolase</keyword>
<evidence type="ECO:0000256" key="6">
    <source>
        <dbReference type="ARBA" id="ARBA00022741"/>
    </source>
</evidence>
<dbReference type="InterPro" id="IPR003959">
    <property type="entry name" value="ATPase_AAA_core"/>
</dbReference>
<comment type="similarity">
    <text evidence="14">Belongs to the AAA ATPase family.</text>
</comment>
<evidence type="ECO:0000256" key="14">
    <source>
        <dbReference type="RuleBase" id="RU003651"/>
    </source>
</evidence>